<evidence type="ECO:0000313" key="9">
    <source>
        <dbReference type="Proteomes" id="UP000601435"/>
    </source>
</evidence>
<dbReference type="Proteomes" id="UP000601435">
    <property type="component" value="Unassembled WGS sequence"/>
</dbReference>
<evidence type="ECO:0000259" key="7">
    <source>
        <dbReference type="PROSITE" id="PS50086"/>
    </source>
</evidence>
<keyword evidence="9" id="KW-1185">Reference proteome</keyword>
<sequence length="1352" mass="150155">MAVSIAATGAPHAKAPIAGKPLRLRLQGIPRAERSFGRCQAAGLVAGVAPVLAARQTRRERIARAAEPGGVRQAKKASQPDRQAALAMSMYGQKIIGADKTVPEVVPAELLEGEFGKELEAAMEAMVEVLHMLCLGTLILEDVKDKSTVGLYGYKLEENYVREETTMPAAAVTCYILKMLKEKFPEDVVISDQNPELLSNDEKFAEAVASFLSSFDLIPEADAASASKWHGLCQSYPADAETAPDRYWVFNPVDTATEFRDAKQFCSTLCLMKGGEPIVSVVGCPMLSFDHPSRTTSHPSGSSIFYAVKGQGAWTQCVIMERQTGIYLGRYGLKGKSLKLDVSQKIKRGNDGLYDMLGTEQLRIAQHARMRQDIFLDSERIAKLLGSEFAKFHFVNNALKFCWLARGDEDVAWTITQGLYDKSASLKVTEHAAGVLVAMESGAAVADLDGKDIDWSCGPLLSKNRGLFATDPKKVPKQGLINAVKEATDKSEVLYEDRCEKRKEKAAMLRKIFENLANHAETPEELKGAEMVRKKGIEMLDDEEEMMKLTQESMNRNETSRMGAPPTPDPDALEGRAFRQLSRSAPLRLRMGIRFQACSRVKTQRMSMYREVSIVAVTHLFSSKARILGMAQSSSFEDDDVFFASLLDDGLPEGPTAPKQPGAGEAEAGLASIEDETGLESVASSVPPADLDFSAEDLSLRAVLIGFYRARNPSNLSSINAVVRRFRSGGIADLWAQLAVKYAVPPGEAVDLLARTIYASSIEDDDVESLLQKLRLRGRELETAITEGHLSATRALCSRGIQPELRAQCWKALLGYLPPGGHTHWGAILQRKRSEFHERLAEFLDSTGTLKSEDPRQSEMLDTVKDEVDLTLRRCQVGVKAESLVSIVFLFLVVEGLDYVKGMSDMAAIIVHVLSQDGDYSDADSYWCFAALVAELKTRMTNVERTSAFVHGLVGTRSSVLSRYDAELSGHFAALEFEPGVVVLRWFMLLFAEASPESLGDAVMWWDAFLADPNRFELPGYACVALLLEHREDLLEAENVLDLAEKLQSLPLQEGFSSVIRKAWAVCLFERRTAPPQFPPPSTAEVVRDMDPSQHGGWEVSNLKGYRETRLGRMPLRVASIVSWHSYWAAFRVHVQKYDSEDKVIIDRQLLTKKMSTAVEKQRRGEARQLSSGRFHVTAHSRRQQAVDKRKRIKVVRKQADLLPAVVMKPVASPTLPRYTLIFLHGMAGPEVVYLSGYADRPHYFHDGSAALKVLIPTAPLREISCFDTWWSKVKSRDVKGGRWRLEKFNSWYDYISNRGGRKEDAIDIDSLHRTQESLHEIIAREAEELGGRSDRCLGQNRNQKSTSLLNF</sequence>
<evidence type="ECO:0000256" key="3">
    <source>
        <dbReference type="ARBA" id="ARBA00022723"/>
    </source>
</evidence>
<dbReference type="Pfam" id="PF00566">
    <property type="entry name" value="RabGAP-TBC"/>
    <property type="match status" value="1"/>
</dbReference>
<protein>
    <submittedName>
        <fullName evidence="8">Tol1 protein</fullName>
    </submittedName>
</protein>
<comment type="caution">
    <text evidence="8">The sequence shown here is derived from an EMBL/GenBank/DDBJ whole genome shotgun (WGS) entry which is preliminary data.</text>
</comment>
<evidence type="ECO:0000256" key="5">
    <source>
        <dbReference type="ARBA" id="ARBA00022842"/>
    </source>
</evidence>
<feature type="domain" description="Rab-GAP TBC" evidence="7">
    <location>
        <begin position="800"/>
        <end position="1013"/>
    </location>
</feature>
<reference evidence="8" key="1">
    <citation type="submission" date="2021-02" db="EMBL/GenBank/DDBJ databases">
        <authorList>
            <person name="Dougan E. K."/>
            <person name="Rhodes N."/>
            <person name="Thang M."/>
            <person name="Chan C."/>
        </authorList>
    </citation>
    <scope>NUCLEOTIDE SEQUENCE</scope>
</reference>
<accession>A0A812R3W8</accession>
<dbReference type="PANTHER" id="PTHR43200">
    <property type="entry name" value="PHOSPHATASE"/>
    <property type="match status" value="1"/>
</dbReference>
<proteinExistence type="inferred from homology"/>
<evidence type="ECO:0000256" key="2">
    <source>
        <dbReference type="ARBA" id="ARBA00009759"/>
    </source>
</evidence>
<dbReference type="SUPFAM" id="SSF56655">
    <property type="entry name" value="Carbohydrate phosphatase"/>
    <property type="match status" value="1"/>
</dbReference>
<dbReference type="InterPro" id="IPR000760">
    <property type="entry name" value="Inositol_monophosphatase-like"/>
</dbReference>
<keyword evidence="4" id="KW-0378">Hydrolase</keyword>
<comment type="similarity">
    <text evidence="2">Belongs to the inositol monophosphatase superfamily.</text>
</comment>
<gene>
    <name evidence="8" type="primary">tol1</name>
    <name evidence="8" type="ORF">SNEC2469_LOCUS11478</name>
</gene>
<dbReference type="InterPro" id="IPR035969">
    <property type="entry name" value="Rab-GAP_TBC_sf"/>
</dbReference>
<keyword evidence="5 6" id="KW-0460">Magnesium</keyword>
<evidence type="ECO:0000256" key="6">
    <source>
        <dbReference type="PIRSR" id="PIRSR600760-2"/>
    </source>
</evidence>
<dbReference type="SUPFAM" id="SSF47923">
    <property type="entry name" value="Ypt/Rab-GAP domain of gyp1p"/>
    <property type="match status" value="2"/>
</dbReference>
<dbReference type="Pfam" id="PF00459">
    <property type="entry name" value="Inositol_P"/>
    <property type="match status" value="1"/>
</dbReference>
<keyword evidence="3 6" id="KW-0479">Metal-binding</keyword>
<dbReference type="PANTHER" id="PTHR43200:SF6">
    <property type="entry name" value="3'(2'),5'-BISPHOSPHATE NUCLEOTIDASE"/>
    <property type="match status" value="1"/>
</dbReference>
<dbReference type="Gene3D" id="1.10.472.80">
    <property type="entry name" value="Ypt/Rab-GAP domain of gyp1p, domain 3"/>
    <property type="match status" value="1"/>
</dbReference>
<dbReference type="PROSITE" id="PS50086">
    <property type="entry name" value="TBC_RABGAP"/>
    <property type="match status" value="1"/>
</dbReference>
<dbReference type="EMBL" id="CAJNJA010018220">
    <property type="protein sequence ID" value="CAE7417936.1"/>
    <property type="molecule type" value="Genomic_DNA"/>
</dbReference>
<evidence type="ECO:0000313" key="8">
    <source>
        <dbReference type="EMBL" id="CAE7417936.1"/>
    </source>
</evidence>
<dbReference type="InterPro" id="IPR000195">
    <property type="entry name" value="Rab-GAP-TBC_dom"/>
</dbReference>
<dbReference type="GO" id="GO:0046872">
    <property type="term" value="F:metal ion binding"/>
    <property type="evidence" value="ECO:0007669"/>
    <property type="project" value="UniProtKB-KW"/>
</dbReference>
<evidence type="ECO:0000256" key="4">
    <source>
        <dbReference type="ARBA" id="ARBA00022801"/>
    </source>
</evidence>
<dbReference type="SMART" id="SM00164">
    <property type="entry name" value="TBC"/>
    <property type="match status" value="1"/>
</dbReference>
<dbReference type="Gene3D" id="3.30.540.10">
    <property type="entry name" value="Fructose-1,6-Bisphosphatase, subunit A, domain 1"/>
    <property type="match status" value="1"/>
</dbReference>
<evidence type="ECO:0000256" key="1">
    <source>
        <dbReference type="ARBA" id="ARBA00001946"/>
    </source>
</evidence>
<name>A0A812R3W8_9DINO</name>
<dbReference type="GO" id="GO:0016791">
    <property type="term" value="F:phosphatase activity"/>
    <property type="evidence" value="ECO:0007669"/>
    <property type="project" value="UniProtKB-ARBA"/>
</dbReference>
<dbReference type="OrthoDB" id="411145at2759"/>
<organism evidence="8 9">
    <name type="scientific">Symbiodinium necroappetens</name>
    <dbReference type="NCBI Taxonomy" id="1628268"/>
    <lineage>
        <taxon>Eukaryota</taxon>
        <taxon>Sar</taxon>
        <taxon>Alveolata</taxon>
        <taxon>Dinophyceae</taxon>
        <taxon>Suessiales</taxon>
        <taxon>Symbiodiniaceae</taxon>
        <taxon>Symbiodinium</taxon>
    </lineage>
</organism>
<feature type="binding site" evidence="6">
    <location>
        <position position="254"/>
    </location>
    <ligand>
        <name>Mg(2+)</name>
        <dbReference type="ChEBI" id="CHEBI:18420"/>
        <label>1</label>
        <note>catalytic</note>
    </ligand>
</feature>
<dbReference type="InterPro" id="IPR051090">
    <property type="entry name" value="Inositol_monoP_superfamily"/>
</dbReference>
<comment type="cofactor">
    <cofactor evidence="1 6">
        <name>Mg(2+)</name>
        <dbReference type="ChEBI" id="CHEBI:18420"/>
    </cofactor>
</comment>
<dbReference type="Gene3D" id="3.40.190.80">
    <property type="match status" value="1"/>
</dbReference>